<reference evidence="2" key="1">
    <citation type="journal article" date="2017" name="Nature">
        <title>The sunflower genome provides insights into oil metabolism, flowering and Asterid evolution.</title>
        <authorList>
            <person name="Badouin H."/>
            <person name="Gouzy J."/>
            <person name="Grassa C.J."/>
            <person name="Murat F."/>
            <person name="Staton S.E."/>
            <person name="Cottret L."/>
            <person name="Lelandais-Briere C."/>
            <person name="Owens G.L."/>
            <person name="Carrere S."/>
            <person name="Mayjonade B."/>
            <person name="Legrand L."/>
            <person name="Gill N."/>
            <person name="Kane N.C."/>
            <person name="Bowers J.E."/>
            <person name="Hubner S."/>
            <person name="Bellec A."/>
            <person name="Berard A."/>
            <person name="Berges H."/>
            <person name="Blanchet N."/>
            <person name="Boniface M.C."/>
            <person name="Brunel D."/>
            <person name="Catrice O."/>
            <person name="Chaidir N."/>
            <person name="Claudel C."/>
            <person name="Donnadieu C."/>
            <person name="Faraut T."/>
            <person name="Fievet G."/>
            <person name="Helmstetter N."/>
            <person name="King M."/>
            <person name="Knapp S.J."/>
            <person name="Lai Z."/>
            <person name="Le Paslier M.C."/>
            <person name="Lippi Y."/>
            <person name="Lorenzon L."/>
            <person name="Mandel J.R."/>
            <person name="Marage G."/>
            <person name="Marchand G."/>
            <person name="Marquand E."/>
            <person name="Bret-Mestries E."/>
            <person name="Morien E."/>
            <person name="Nambeesan S."/>
            <person name="Nguyen T."/>
            <person name="Pegot-Espagnet P."/>
            <person name="Pouilly N."/>
            <person name="Raftis F."/>
            <person name="Sallet E."/>
            <person name="Schiex T."/>
            <person name="Thomas J."/>
            <person name="Vandecasteele C."/>
            <person name="Vares D."/>
            <person name="Vear F."/>
            <person name="Vautrin S."/>
            <person name="Crespi M."/>
            <person name="Mangin B."/>
            <person name="Burke J.M."/>
            <person name="Salse J."/>
            <person name="Munos S."/>
            <person name="Vincourt P."/>
            <person name="Rieseberg L.H."/>
            <person name="Langlade N.B."/>
        </authorList>
    </citation>
    <scope>NUCLEOTIDE SEQUENCE</scope>
    <source>
        <tissue evidence="2">Leaves</tissue>
    </source>
</reference>
<reference evidence="2" key="2">
    <citation type="submission" date="2020-06" db="EMBL/GenBank/DDBJ databases">
        <title>Helianthus annuus Genome sequencing and assembly Release 2.</title>
        <authorList>
            <person name="Gouzy J."/>
            <person name="Langlade N."/>
            <person name="Munos S."/>
        </authorList>
    </citation>
    <scope>NUCLEOTIDE SEQUENCE</scope>
    <source>
        <tissue evidence="2">Leaves</tissue>
    </source>
</reference>
<dbReference type="CDD" id="cd16100">
    <property type="entry name" value="ARID"/>
    <property type="match status" value="1"/>
</dbReference>
<dbReference type="Proteomes" id="UP000215914">
    <property type="component" value="Unassembled WGS sequence"/>
</dbReference>
<gene>
    <name evidence="2" type="ORF">HanXRQr2_Chr17g0823751</name>
</gene>
<protein>
    <submittedName>
        <fullName evidence="2">Transcription factor interactor and regulator CCHC(Zn) family</fullName>
    </submittedName>
</protein>
<dbReference type="EMBL" id="MNCJ02000332">
    <property type="protein sequence ID" value="KAF5757198.1"/>
    <property type="molecule type" value="Genomic_DNA"/>
</dbReference>
<evidence type="ECO:0000313" key="2">
    <source>
        <dbReference type="EMBL" id="KAF5757198.1"/>
    </source>
</evidence>
<dbReference type="PROSITE" id="PS51011">
    <property type="entry name" value="ARID"/>
    <property type="match status" value="1"/>
</dbReference>
<dbReference type="InterPro" id="IPR001606">
    <property type="entry name" value="ARID_dom"/>
</dbReference>
<dbReference type="PANTHER" id="PTHR46410">
    <property type="entry name" value="AT-RICH INTERACTIVE DOMAIN-CONTAINING PROTEIN 2"/>
    <property type="match status" value="1"/>
</dbReference>
<sequence>MDSKKAEIQPTATTMPCQHCLDEKHEKEKKFPRVRLCYYCHQPGHLIYSCKAKEHDETTQLINQAINAGIQRQEDEVVCRDEMIVTGTEGGESNFLFTRGIGAVEIRFGNETLRIQSVFHAPEIDRNVLSLDQLTLQGYTVKKSGDTCKIFPMFSASVMNSVNNVNGLTKEEELSLKEKQRVIDSSAVNDEYKEIYLNSYFEDLNLSTQEPDWSQMIIRNMEFHDFSDCKSLLEMMEDGEFVFKYKHELEGKFEEMLTWFINVRLGITTRPIPQYASDNRKVDLLGLYMVVKRDGGYQNVTDNNLWAIVAKDMGYEYHDGEFMRIIYAMYLDVLVYYHKFKAV</sequence>
<evidence type="ECO:0000259" key="1">
    <source>
        <dbReference type="PROSITE" id="PS51011"/>
    </source>
</evidence>
<keyword evidence="3" id="KW-1185">Reference proteome</keyword>
<dbReference type="SMART" id="SM00501">
    <property type="entry name" value="BRIGHT"/>
    <property type="match status" value="1"/>
</dbReference>
<comment type="caution">
    <text evidence="2">The sequence shown here is derived from an EMBL/GenBank/DDBJ whole genome shotgun (WGS) entry which is preliminary data.</text>
</comment>
<dbReference type="Pfam" id="PF01388">
    <property type="entry name" value="ARID"/>
    <property type="match status" value="1"/>
</dbReference>
<dbReference type="GO" id="GO:0003677">
    <property type="term" value="F:DNA binding"/>
    <property type="evidence" value="ECO:0007669"/>
    <property type="project" value="InterPro"/>
</dbReference>
<feature type="domain" description="ARID" evidence="1">
    <location>
        <begin position="247"/>
        <end position="342"/>
    </location>
</feature>
<dbReference type="PANTHER" id="PTHR46410:SF26">
    <property type="entry name" value="BULB-TYPE LECTIN DOMAIN-CONTAINING PROTEIN-RELATED"/>
    <property type="match status" value="1"/>
</dbReference>
<dbReference type="Gramene" id="mRNA:HanXRQr2_Chr17g0823751">
    <property type="protein sequence ID" value="mRNA:HanXRQr2_Chr17g0823751"/>
    <property type="gene ID" value="HanXRQr2_Chr17g0823751"/>
</dbReference>
<dbReference type="SUPFAM" id="SSF46774">
    <property type="entry name" value="ARID-like"/>
    <property type="match status" value="1"/>
</dbReference>
<name>A0A9K3GW41_HELAN</name>
<evidence type="ECO:0000313" key="3">
    <source>
        <dbReference type="Proteomes" id="UP000215914"/>
    </source>
</evidence>
<dbReference type="AlphaFoldDB" id="A0A9K3GW41"/>
<organism evidence="2 3">
    <name type="scientific">Helianthus annuus</name>
    <name type="common">Common sunflower</name>
    <dbReference type="NCBI Taxonomy" id="4232"/>
    <lineage>
        <taxon>Eukaryota</taxon>
        <taxon>Viridiplantae</taxon>
        <taxon>Streptophyta</taxon>
        <taxon>Embryophyta</taxon>
        <taxon>Tracheophyta</taxon>
        <taxon>Spermatophyta</taxon>
        <taxon>Magnoliopsida</taxon>
        <taxon>eudicotyledons</taxon>
        <taxon>Gunneridae</taxon>
        <taxon>Pentapetalae</taxon>
        <taxon>asterids</taxon>
        <taxon>campanulids</taxon>
        <taxon>Asterales</taxon>
        <taxon>Asteraceae</taxon>
        <taxon>Asteroideae</taxon>
        <taxon>Heliantheae alliance</taxon>
        <taxon>Heliantheae</taxon>
        <taxon>Helianthus</taxon>
    </lineage>
</organism>
<proteinExistence type="predicted"/>
<dbReference type="InterPro" id="IPR036431">
    <property type="entry name" value="ARID_dom_sf"/>
</dbReference>
<accession>A0A9K3GW41</accession>
<dbReference type="Gene3D" id="1.10.150.60">
    <property type="entry name" value="ARID DNA-binding domain"/>
    <property type="match status" value="1"/>
</dbReference>